<evidence type="ECO:0000256" key="1">
    <source>
        <dbReference type="ARBA" id="ARBA00004123"/>
    </source>
</evidence>
<evidence type="ECO:0000256" key="9">
    <source>
        <dbReference type="ARBA" id="ARBA00054847"/>
    </source>
</evidence>
<evidence type="ECO:0000256" key="7">
    <source>
        <dbReference type="ARBA" id="ARBA00023242"/>
    </source>
</evidence>
<gene>
    <name evidence="10" type="primary">MED15</name>
    <name evidence="12" type="ORF">Q5P01_016777</name>
</gene>
<evidence type="ECO:0000256" key="2">
    <source>
        <dbReference type="ARBA" id="ARBA00009807"/>
    </source>
</evidence>
<dbReference type="InterPro" id="IPR036529">
    <property type="entry name" value="KIX_dom_sf"/>
</dbReference>
<keyword evidence="13" id="KW-1185">Reference proteome</keyword>
<proteinExistence type="inferred from homology"/>
<dbReference type="GO" id="GO:0003712">
    <property type="term" value="F:transcription coregulator activity"/>
    <property type="evidence" value="ECO:0007669"/>
    <property type="project" value="InterPro"/>
</dbReference>
<dbReference type="GO" id="GO:0006355">
    <property type="term" value="P:regulation of DNA-templated transcription"/>
    <property type="evidence" value="ECO:0007669"/>
    <property type="project" value="InterPro"/>
</dbReference>
<evidence type="ECO:0000256" key="5">
    <source>
        <dbReference type="ARBA" id="ARBA00023159"/>
    </source>
</evidence>
<keyword evidence="5 10" id="KW-0010">Activator</keyword>
<keyword evidence="4 10" id="KW-0805">Transcription regulation</keyword>
<dbReference type="Proteomes" id="UP001187415">
    <property type="component" value="Unassembled WGS sequence"/>
</dbReference>
<keyword evidence="7 10" id="KW-0539">Nucleus</keyword>
<evidence type="ECO:0000256" key="4">
    <source>
        <dbReference type="ARBA" id="ARBA00023015"/>
    </source>
</evidence>
<keyword evidence="6 10" id="KW-0804">Transcription</keyword>
<comment type="function">
    <text evidence="9">Component of the Mediator complex, a coactivator involved in the regulated transcription of nearly all RNA polymerase II-dependent genes. Mediator functions as a bridge to convey information from gene-specific regulatory proteins to the basal RNA polymerase II transcription machinery. Mediator is recruited to promoters by direct interactions with regulatory proteins and serves as a scaffold for the assembly of a functional preinitiation complex with RNA polymerase II and the general transcription factors. Required for cholesterol-dependent gene regulation. Positively regulates the Nodal signaling pathway.</text>
</comment>
<dbReference type="GO" id="GO:0005654">
    <property type="term" value="C:nucleoplasm"/>
    <property type="evidence" value="ECO:0007669"/>
    <property type="project" value="UniProtKB-ARBA"/>
</dbReference>
<evidence type="ECO:0000256" key="8">
    <source>
        <dbReference type="ARBA" id="ARBA00032016"/>
    </source>
</evidence>
<dbReference type="InterPro" id="IPR019087">
    <property type="entry name" value="Med15_N"/>
</dbReference>
<dbReference type="FunFam" id="1.10.246.20:FF:000002">
    <property type="entry name" value="Mediator of RNA polymerase II transcription subunit 15"/>
    <property type="match status" value="1"/>
</dbReference>
<sequence length="81" mass="9190">MEVPGSDSDWRSPQFREKVVAQIEEAMRKAGTVHTKSSTDMENDVYVKAKSREEYLSLVARLIIHFRDISMAGDSSSTQRV</sequence>
<protein>
    <recommendedName>
        <fullName evidence="3 10">Mediator of RNA polymerase II transcription subunit 15</fullName>
    </recommendedName>
    <alternativeName>
        <fullName evidence="8 10">Mediator complex subunit 15</fullName>
    </alternativeName>
</protein>
<dbReference type="EMBL" id="JAUPFM010000013">
    <property type="protein sequence ID" value="KAK2832888.1"/>
    <property type="molecule type" value="Genomic_DNA"/>
</dbReference>
<feature type="domain" description="Mediator of RNA polymerase II transcription subunit 15 N-terminal" evidence="11">
    <location>
        <begin position="7"/>
        <end position="72"/>
    </location>
</feature>
<comment type="similarity">
    <text evidence="2 10">Belongs to the Mediator complex subunit 15 family.</text>
</comment>
<evidence type="ECO:0000256" key="3">
    <source>
        <dbReference type="ARBA" id="ARBA00019613"/>
    </source>
</evidence>
<reference evidence="12" key="1">
    <citation type="submission" date="2023-07" db="EMBL/GenBank/DDBJ databases">
        <title>Chromosome-level Genome Assembly of Striped Snakehead (Channa striata).</title>
        <authorList>
            <person name="Liu H."/>
        </authorList>
    </citation>
    <scope>NUCLEOTIDE SEQUENCE</scope>
    <source>
        <strain evidence="12">Gz</strain>
        <tissue evidence="12">Muscle</tissue>
    </source>
</reference>
<evidence type="ECO:0000259" key="11">
    <source>
        <dbReference type="Pfam" id="PF09606"/>
    </source>
</evidence>
<dbReference type="AlphaFoldDB" id="A0AA88M8E6"/>
<organism evidence="12 13">
    <name type="scientific">Channa striata</name>
    <name type="common">Snakehead murrel</name>
    <name type="synonym">Ophicephalus striatus</name>
    <dbReference type="NCBI Taxonomy" id="64152"/>
    <lineage>
        <taxon>Eukaryota</taxon>
        <taxon>Metazoa</taxon>
        <taxon>Chordata</taxon>
        <taxon>Craniata</taxon>
        <taxon>Vertebrata</taxon>
        <taxon>Euteleostomi</taxon>
        <taxon>Actinopterygii</taxon>
        <taxon>Neopterygii</taxon>
        <taxon>Teleostei</taxon>
        <taxon>Neoteleostei</taxon>
        <taxon>Acanthomorphata</taxon>
        <taxon>Anabantaria</taxon>
        <taxon>Anabantiformes</taxon>
        <taxon>Channoidei</taxon>
        <taxon>Channidae</taxon>
        <taxon>Channa</taxon>
    </lineage>
</organism>
<dbReference type="Pfam" id="PF09606">
    <property type="entry name" value="Med15_N"/>
    <property type="match status" value="1"/>
</dbReference>
<comment type="caution">
    <text evidence="12">The sequence shown here is derived from an EMBL/GenBank/DDBJ whole genome shotgun (WGS) entry which is preliminary data.</text>
</comment>
<dbReference type="SUPFAM" id="SSF47040">
    <property type="entry name" value="Kix domain of CBP (creb binding protein)"/>
    <property type="match status" value="1"/>
</dbReference>
<name>A0AA88M8E6_CHASR</name>
<evidence type="ECO:0000313" key="12">
    <source>
        <dbReference type="EMBL" id="KAK2832888.1"/>
    </source>
</evidence>
<evidence type="ECO:0000256" key="6">
    <source>
        <dbReference type="ARBA" id="ARBA00023163"/>
    </source>
</evidence>
<accession>A0AA88M8E6</accession>
<comment type="subunit">
    <text evidence="10">Component of the Mediator complex.</text>
</comment>
<dbReference type="Gene3D" id="1.10.246.20">
    <property type="entry name" value="Coactivator CBP, KIX domain"/>
    <property type="match status" value="1"/>
</dbReference>
<evidence type="ECO:0000256" key="10">
    <source>
        <dbReference type="RuleBase" id="RU364148"/>
    </source>
</evidence>
<comment type="subcellular location">
    <subcellularLocation>
        <location evidence="1 10">Nucleus</location>
    </subcellularLocation>
</comment>
<evidence type="ECO:0000313" key="13">
    <source>
        <dbReference type="Proteomes" id="UP001187415"/>
    </source>
</evidence>
<dbReference type="PANTHER" id="PTHR31804">
    <property type="entry name" value="MEDIATOR OF RNA POLYMERASE II TRANSCRIPTION SUBUNIT 15"/>
    <property type="match status" value="1"/>
</dbReference>
<dbReference type="PANTHER" id="PTHR31804:SF3">
    <property type="entry name" value="MEDIATOR OF RNA POLYMERASE II TRANSCRIPTION SUBUNIT 15"/>
    <property type="match status" value="1"/>
</dbReference>